<dbReference type="PANTHER" id="PTHR33202:SF8">
    <property type="entry name" value="PEROXIDE-RESPONSIVE REPRESSOR PERR"/>
    <property type="match status" value="1"/>
</dbReference>
<evidence type="ECO:0000256" key="7">
    <source>
        <dbReference type="PIRSR" id="PIRSR602481-1"/>
    </source>
</evidence>
<dbReference type="PANTHER" id="PTHR33202">
    <property type="entry name" value="ZINC UPTAKE REGULATION PROTEIN"/>
    <property type="match status" value="1"/>
</dbReference>
<keyword evidence="5" id="KW-0238">DNA-binding</keyword>
<dbReference type="InterPro" id="IPR036388">
    <property type="entry name" value="WH-like_DNA-bd_sf"/>
</dbReference>
<organism evidence="9 10">
    <name type="scientific">Aerococcus kribbianus</name>
    <dbReference type="NCBI Taxonomy" id="2999064"/>
    <lineage>
        <taxon>Bacteria</taxon>
        <taxon>Bacillati</taxon>
        <taxon>Bacillota</taxon>
        <taxon>Bacilli</taxon>
        <taxon>Lactobacillales</taxon>
        <taxon>Aerococcaceae</taxon>
        <taxon>Aerococcus</taxon>
    </lineage>
</organism>
<feature type="binding site" evidence="7">
    <location>
        <position position="142"/>
    </location>
    <ligand>
        <name>Zn(2+)</name>
        <dbReference type="ChEBI" id="CHEBI:29105"/>
    </ligand>
</feature>
<keyword evidence="10" id="KW-1185">Reference proteome</keyword>
<dbReference type="AlphaFoldDB" id="A0A9X3FXF1"/>
<dbReference type="InterPro" id="IPR043135">
    <property type="entry name" value="Fur_C"/>
</dbReference>
<dbReference type="InterPro" id="IPR002481">
    <property type="entry name" value="FUR"/>
</dbReference>
<proteinExistence type="inferred from homology"/>
<sequence>MKANNEKIKQEFDHSIQLLRQKKIRITPQRKAVLSYLIASQDHPTVEEIYRDLKPQAADFSLATVYNNVNLLVDQGLVQKIVSSDGATHYDYPLDHHYHLRCRECGKLVDLFYPPLTEIEEFARQVSDFQIEGHHLEVYGLCPDCQDKLTNEAN</sequence>
<reference evidence="9" key="1">
    <citation type="submission" date="2022-12" db="EMBL/GenBank/DDBJ databases">
        <title>Description and comparative metabolic analysis of Aerococcus sp. nov., isolated from the feces of a pig.</title>
        <authorList>
            <person name="Chang Y.-H."/>
        </authorList>
    </citation>
    <scope>NUCLEOTIDE SEQUENCE</scope>
    <source>
        <strain evidence="9">YH-aer222</strain>
    </source>
</reference>
<keyword evidence="4" id="KW-0805">Transcription regulation</keyword>
<evidence type="ECO:0000256" key="3">
    <source>
        <dbReference type="ARBA" id="ARBA00022833"/>
    </source>
</evidence>
<dbReference type="GO" id="GO:0003700">
    <property type="term" value="F:DNA-binding transcription factor activity"/>
    <property type="evidence" value="ECO:0007669"/>
    <property type="project" value="InterPro"/>
</dbReference>
<gene>
    <name evidence="9" type="ORF">OW157_07045</name>
</gene>
<feature type="binding site" evidence="7">
    <location>
        <position position="102"/>
    </location>
    <ligand>
        <name>Zn(2+)</name>
        <dbReference type="ChEBI" id="CHEBI:29105"/>
    </ligand>
</feature>
<dbReference type="EMBL" id="JAPRFR010000004">
    <property type="protein sequence ID" value="MCZ0726307.1"/>
    <property type="molecule type" value="Genomic_DNA"/>
</dbReference>
<dbReference type="RefSeq" id="WP_268752741.1">
    <property type="nucleotide sequence ID" value="NZ_JAPRFQ010000004.1"/>
</dbReference>
<keyword evidence="3 7" id="KW-0862">Zinc</keyword>
<evidence type="ECO:0000256" key="1">
    <source>
        <dbReference type="ARBA" id="ARBA00007957"/>
    </source>
</evidence>
<evidence type="ECO:0000256" key="4">
    <source>
        <dbReference type="ARBA" id="ARBA00023015"/>
    </source>
</evidence>
<dbReference type="GO" id="GO:0045892">
    <property type="term" value="P:negative regulation of DNA-templated transcription"/>
    <property type="evidence" value="ECO:0007669"/>
    <property type="project" value="TreeGrafter"/>
</dbReference>
<comment type="similarity">
    <text evidence="1">Belongs to the Fur family.</text>
</comment>
<keyword evidence="8" id="KW-0408">Iron</keyword>
<dbReference type="Gene3D" id="3.30.1490.190">
    <property type="match status" value="1"/>
</dbReference>
<evidence type="ECO:0000313" key="9">
    <source>
        <dbReference type="EMBL" id="MCZ0726307.1"/>
    </source>
</evidence>
<feature type="binding site" evidence="8">
    <location>
        <position position="134"/>
    </location>
    <ligand>
        <name>Fe cation</name>
        <dbReference type="ChEBI" id="CHEBI:24875"/>
    </ligand>
</feature>
<feature type="binding site" evidence="7">
    <location>
        <position position="105"/>
    </location>
    <ligand>
        <name>Zn(2+)</name>
        <dbReference type="ChEBI" id="CHEBI:29105"/>
    </ligand>
</feature>
<dbReference type="Proteomes" id="UP001146670">
    <property type="component" value="Unassembled WGS sequence"/>
</dbReference>
<dbReference type="SUPFAM" id="SSF46785">
    <property type="entry name" value="Winged helix' DNA-binding domain"/>
    <property type="match status" value="1"/>
</dbReference>
<keyword evidence="2" id="KW-0678">Repressor</keyword>
<dbReference type="InterPro" id="IPR036390">
    <property type="entry name" value="WH_DNA-bd_sf"/>
</dbReference>
<keyword evidence="7" id="KW-0479">Metal-binding</keyword>
<evidence type="ECO:0000256" key="5">
    <source>
        <dbReference type="ARBA" id="ARBA00023125"/>
    </source>
</evidence>
<comment type="cofactor">
    <cofactor evidence="7">
        <name>Zn(2+)</name>
        <dbReference type="ChEBI" id="CHEBI:29105"/>
    </cofactor>
    <text evidence="7">Binds 1 zinc ion per subunit.</text>
</comment>
<feature type="binding site" evidence="8">
    <location>
        <position position="96"/>
    </location>
    <ligand>
        <name>Fe cation</name>
        <dbReference type="ChEBI" id="CHEBI:24875"/>
    </ligand>
</feature>
<evidence type="ECO:0000256" key="2">
    <source>
        <dbReference type="ARBA" id="ARBA00022491"/>
    </source>
</evidence>
<dbReference type="Gene3D" id="1.10.10.10">
    <property type="entry name" value="Winged helix-like DNA-binding domain superfamily/Winged helix DNA-binding domain"/>
    <property type="match status" value="1"/>
</dbReference>
<feature type="binding site" evidence="7">
    <location>
        <position position="145"/>
    </location>
    <ligand>
        <name>Zn(2+)</name>
        <dbReference type="ChEBI" id="CHEBI:29105"/>
    </ligand>
</feature>
<dbReference type="GO" id="GO:1900376">
    <property type="term" value="P:regulation of secondary metabolite biosynthetic process"/>
    <property type="evidence" value="ECO:0007669"/>
    <property type="project" value="TreeGrafter"/>
</dbReference>
<keyword evidence="6" id="KW-0804">Transcription</keyword>
<dbReference type="GO" id="GO:0000976">
    <property type="term" value="F:transcription cis-regulatory region binding"/>
    <property type="evidence" value="ECO:0007669"/>
    <property type="project" value="TreeGrafter"/>
</dbReference>
<dbReference type="Pfam" id="PF01475">
    <property type="entry name" value="FUR"/>
    <property type="match status" value="1"/>
</dbReference>
<evidence type="ECO:0000313" key="10">
    <source>
        <dbReference type="Proteomes" id="UP001146670"/>
    </source>
</evidence>
<evidence type="ECO:0000256" key="6">
    <source>
        <dbReference type="ARBA" id="ARBA00023163"/>
    </source>
</evidence>
<evidence type="ECO:0000256" key="8">
    <source>
        <dbReference type="PIRSR" id="PIRSR602481-2"/>
    </source>
</evidence>
<comment type="cofactor">
    <cofactor evidence="8">
        <name>Mn(2+)</name>
        <dbReference type="ChEBI" id="CHEBI:29035"/>
    </cofactor>
    <cofactor evidence="8">
        <name>Fe(2+)</name>
        <dbReference type="ChEBI" id="CHEBI:29033"/>
    </cofactor>
    <text evidence="8">Binds 1 Mn(2+) or Fe(2+) ion per subunit.</text>
</comment>
<name>A0A9X3FXF1_9LACT</name>
<dbReference type="CDD" id="cd07153">
    <property type="entry name" value="Fur_like"/>
    <property type="match status" value="1"/>
</dbReference>
<protein>
    <submittedName>
        <fullName evidence="9">Fur family transcriptional regulator</fullName>
    </submittedName>
</protein>
<accession>A0A9X3FXF1</accession>
<dbReference type="GO" id="GO:0008270">
    <property type="term" value="F:zinc ion binding"/>
    <property type="evidence" value="ECO:0007669"/>
    <property type="project" value="TreeGrafter"/>
</dbReference>
<comment type="caution">
    <text evidence="9">The sequence shown here is derived from an EMBL/GenBank/DDBJ whole genome shotgun (WGS) entry which is preliminary data.</text>
</comment>